<evidence type="ECO:0000313" key="1">
    <source>
        <dbReference type="EMBL" id="EME87374.1"/>
    </source>
</evidence>
<dbReference type="Proteomes" id="UP000016932">
    <property type="component" value="Unassembled WGS sequence"/>
</dbReference>
<sequence>MLAKFFQFAFDAASSHSKRQANSTRHCIERDRPSPRLPIMIDRLAESHYIRNRAPLLQRIRSRSGPRARCELDLLTPDSDIEVIEVPDDMHKVLLMSTSSWSFSGKSSLRDKSWIHASYHVMLWFEVQMASLKDALPLMIRFPRATLRISRCGCDPHSLIDSKAASRVQTFVSYHDHLIFS</sequence>
<dbReference type="GeneID" id="19336415"/>
<evidence type="ECO:0000313" key="2">
    <source>
        <dbReference type="Proteomes" id="UP000016932"/>
    </source>
</evidence>
<dbReference type="VEuPathDB" id="FungiDB:MYCFIDRAFT_205654"/>
<name>N1Q5U8_PSEFD</name>
<organism evidence="1 2">
    <name type="scientific">Pseudocercospora fijiensis (strain CIRAD86)</name>
    <name type="common">Black leaf streak disease fungus</name>
    <name type="synonym">Mycosphaerella fijiensis</name>
    <dbReference type="NCBI Taxonomy" id="383855"/>
    <lineage>
        <taxon>Eukaryota</taxon>
        <taxon>Fungi</taxon>
        <taxon>Dikarya</taxon>
        <taxon>Ascomycota</taxon>
        <taxon>Pezizomycotina</taxon>
        <taxon>Dothideomycetes</taxon>
        <taxon>Dothideomycetidae</taxon>
        <taxon>Mycosphaerellales</taxon>
        <taxon>Mycosphaerellaceae</taxon>
        <taxon>Pseudocercospora</taxon>
    </lineage>
</organism>
<dbReference type="EMBL" id="KB446555">
    <property type="protein sequence ID" value="EME87374.1"/>
    <property type="molecule type" value="Genomic_DNA"/>
</dbReference>
<proteinExistence type="predicted"/>
<dbReference type="AlphaFoldDB" id="N1Q5U8"/>
<keyword evidence="2" id="KW-1185">Reference proteome</keyword>
<reference evidence="1 2" key="1">
    <citation type="journal article" date="2012" name="PLoS Pathog.">
        <title>Diverse lifestyles and strategies of plant pathogenesis encoded in the genomes of eighteen Dothideomycetes fungi.</title>
        <authorList>
            <person name="Ohm R.A."/>
            <person name="Feau N."/>
            <person name="Henrissat B."/>
            <person name="Schoch C.L."/>
            <person name="Horwitz B.A."/>
            <person name="Barry K.W."/>
            <person name="Condon B.J."/>
            <person name="Copeland A.C."/>
            <person name="Dhillon B."/>
            <person name="Glaser F."/>
            <person name="Hesse C.N."/>
            <person name="Kosti I."/>
            <person name="LaButti K."/>
            <person name="Lindquist E.A."/>
            <person name="Lucas S."/>
            <person name="Salamov A.A."/>
            <person name="Bradshaw R.E."/>
            <person name="Ciuffetti L."/>
            <person name="Hamelin R.C."/>
            <person name="Kema G.H.J."/>
            <person name="Lawrence C."/>
            <person name="Scott J.A."/>
            <person name="Spatafora J.W."/>
            <person name="Turgeon B.G."/>
            <person name="de Wit P.J.G.M."/>
            <person name="Zhong S."/>
            <person name="Goodwin S.B."/>
            <person name="Grigoriev I.V."/>
        </authorList>
    </citation>
    <scope>NUCLEOTIDE SEQUENCE [LARGE SCALE GENOMIC DNA]</scope>
    <source>
        <strain evidence="1 2">CIRAD86</strain>
    </source>
</reference>
<dbReference type="HOGENOM" id="CLU_1489621_0_0_1"/>
<gene>
    <name evidence="1" type="ORF">MYCFIDRAFT_205654</name>
</gene>
<protein>
    <submittedName>
        <fullName evidence="1">Uncharacterized protein</fullName>
    </submittedName>
</protein>
<dbReference type="KEGG" id="pfj:MYCFIDRAFT_205654"/>
<accession>N1Q5U8</accession>
<dbReference type="RefSeq" id="XP_007920836.1">
    <property type="nucleotide sequence ID" value="XM_007922645.1"/>
</dbReference>
<dbReference type="OrthoDB" id="10595136at2759"/>